<evidence type="ECO:0000313" key="1">
    <source>
        <dbReference type="EMBL" id="MFC4068831.1"/>
    </source>
</evidence>
<sequence length="308" mass="33676">MDLRVALAVAGTAGPAAELVLRRRRPRTAHGRYADWVHPGGPLARPVQALANSRAVRAACEVLPVPPMVSDITDVVYVNYLVPATRLFPLVPPGLELQRVGPDADLAVFSFLAYRHGHLGPPALGRLRRLLPSPVQTNWRIYVHDPRTGHAGVHFVTTAVDHPAHALGGRLLCEALPMHLLREAAVETPDDTTVTVRLDPGRGSAPDVSARLTVAPDPADGPWDAAFTSFKDMLAYVVRQDRALSVQEWHHHTTRQEIRLDIALDDCRPLTGPVRSAAARALVGDAEPFSFHVPAVRFRFDSETHEPH</sequence>
<comment type="caution">
    <text evidence="1">The sequence shown here is derived from an EMBL/GenBank/DDBJ whole genome shotgun (WGS) entry which is preliminary data.</text>
</comment>
<accession>A0ABV8IZW3</accession>
<dbReference type="RefSeq" id="WP_378069716.1">
    <property type="nucleotide sequence ID" value="NZ_JBHSBL010000019.1"/>
</dbReference>
<name>A0ABV8IZW3_9ACTN</name>
<gene>
    <name evidence="1" type="ORF">ACFO0C_28200</name>
</gene>
<dbReference type="InterPro" id="IPR018644">
    <property type="entry name" value="DUF2071"/>
</dbReference>
<protein>
    <submittedName>
        <fullName evidence="1">DUF2071 domain-containing protein</fullName>
    </submittedName>
</protein>
<dbReference type="Proteomes" id="UP001595867">
    <property type="component" value="Unassembled WGS sequence"/>
</dbReference>
<dbReference type="Pfam" id="PF09844">
    <property type="entry name" value="DUF2071"/>
    <property type="match status" value="1"/>
</dbReference>
<keyword evidence="2" id="KW-1185">Reference proteome</keyword>
<organism evidence="1 2">
    <name type="scientific">Actinoplanes subglobosus</name>
    <dbReference type="NCBI Taxonomy" id="1547892"/>
    <lineage>
        <taxon>Bacteria</taxon>
        <taxon>Bacillati</taxon>
        <taxon>Actinomycetota</taxon>
        <taxon>Actinomycetes</taxon>
        <taxon>Micromonosporales</taxon>
        <taxon>Micromonosporaceae</taxon>
        <taxon>Actinoplanes</taxon>
    </lineage>
</organism>
<dbReference type="EMBL" id="JBHSBL010000019">
    <property type="protein sequence ID" value="MFC4068831.1"/>
    <property type="molecule type" value="Genomic_DNA"/>
</dbReference>
<reference evidence="2" key="1">
    <citation type="journal article" date="2019" name="Int. J. Syst. Evol. Microbiol.">
        <title>The Global Catalogue of Microorganisms (GCM) 10K type strain sequencing project: providing services to taxonomists for standard genome sequencing and annotation.</title>
        <authorList>
            <consortium name="The Broad Institute Genomics Platform"/>
            <consortium name="The Broad Institute Genome Sequencing Center for Infectious Disease"/>
            <person name="Wu L."/>
            <person name="Ma J."/>
        </authorList>
    </citation>
    <scope>NUCLEOTIDE SEQUENCE [LARGE SCALE GENOMIC DNA]</scope>
    <source>
        <strain evidence="2">TBRC 5832</strain>
    </source>
</reference>
<evidence type="ECO:0000313" key="2">
    <source>
        <dbReference type="Proteomes" id="UP001595867"/>
    </source>
</evidence>
<proteinExistence type="predicted"/>